<gene>
    <name evidence="2" type="ORF">BCR44DRAFT_1433883</name>
</gene>
<dbReference type="EMBL" id="MCFL01000021">
    <property type="protein sequence ID" value="ORZ35631.1"/>
    <property type="molecule type" value="Genomic_DNA"/>
</dbReference>
<keyword evidence="1" id="KW-1133">Transmembrane helix</keyword>
<protein>
    <submittedName>
        <fullName evidence="2">Uncharacterized protein</fullName>
    </submittedName>
</protein>
<organism evidence="2 3">
    <name type="scientific">Catenaria anguillulae PL171</name>
    <dbReference type="NCBI Taxonomy" id="765915"/>
    <lineage>
        <taxon>Eukaryota</taxon>
        <taxon>Fungi</taxon>
        <taxon>Fungi incertae sedis</taxon>
        <taxon>Blastocladiomycota</taxon>
        <taxon>Blastocladiomycetes</taxon>
        <taxon>Blastocladiales</taxon>
        <taxon>Catenariaceae</taxon>
        <taxon>Catenaria</taxon>
    </lineage>
</organism>
<keyword evidence="1" id="KW-0812">Transmembrane</keyword>
<proteinExistence type="predicted"/>
<evidence type="ECO:0000313" key="3">
    <source>
        <dbReference type="Proteomes" id="UP000193411"/>
    </source>
</evidence>
<evidence type="ECO:0000313" key="2">
    <source>
        <dbReference type="EMBL" id="ORZ35631.1"/>
    </source>
</evidence>
<dbReference type="Proteomes" id="UP000193411">
    <property type="component" value="Unassembled WGS sequence"/>
</dbReference>
<keyword evidence="1" id="KW-0472">Membrane</keyword>
<feature type="transmembrane region" description="Helical" evidence="1">
    <location>
        <begin position="43"/>
        <end position="60"/>
    </location>
</feature>
<reference evidence="2 3" key="1">
    <citation type="submission" date="2016-07" db="EMBL/GenBank/DDBJ databases">
        <title>Pervasive Adenine N6-methylation of Active Genes in Fungi.</title>
        <authorList>
            <consortium name="DOE Joint Genome Institute"/>
            <person name="Mondo S.J."/>
            <person name="Dannebaum R.O."/>
            <person name="Kuo R.C."/>
            <person name="Labutti K."/>
            <person name="Haridas S."/>
            <person name="Kuo A."/>
            <person name="Salamov A."/>
            <person name="Ahrendt S.R."/>
            <person name="Lipzen A."/>
            <person name="Sullivan W."/>
            <person name="Andreopoulos W.B."/>
            <person name="Clum A."/>
            <person name="Lindquist E."/>
            <person name="Daum C."/>
            <person name="Ramamoorthy G.K."/>
            <person name="Gryganskyi A."/>
            <person name="Culley D."/>
            <person name="Magnuson J.K."/>
            <person name="James T.Y."/>
            <person name="O'Malley M.A."/>
            <person name="Stajich J.E."/>
            <person name="Spatafora J.W."/>
            <person name="Visel A."/>
            <person name="Grigoriev I.V."/>
        </authorList>
    </citation>
    <scope>NUCLEOTIDE SEQUENCE [LARGE SCALE GENOMIC DNA]</scope>
    <source>
        <strain evidence="2 3">PL171</strain>
    </source>
</reference>
<keyword evidence="3" id="KW-1185">Reference proteome</keyword>
<sequence>MMPPLCSLFHSTLLSPYYMCFFLLLFPLGLAACGRITRYGGSSLVLIFFLVFLILLRGLAPFCRSRRCYFPQYPSIYRLHPSLSFLFRY</sequence>
<evidence type="ECO:0000256" key="1">
    <source>
        <dbReference type="SAM" id="Phobius"/>
    </source>
</evidence>
<dbReference type="AlphaFoldDB" id="A0A1Y2HP98"/>
<accession>A0A1Y2HP98</accession>
<comment type="caution">
    <text evidence="2">The sequence shown here is derived from an EMBL/GenBank/DDBJ whole genome shotgun (WGS) entry which is preliminary data.</text>
</comment>
<name>A0A1Y2HP98_9FUNG</name>